<name>D7DJM9_METV0</name>
<organism evidence="6 7">
    <name type="scientific">Methylotenera versatilis (strain 301)</name>
    <dbReference type="NCBI Taxonomy" id="666681"/>
    <lineage>
        <taxon>Bacteria</taxon>
        <taxon>Pseudomonadati</taxon>
        <taxon>Pseudomonadota</taxon>
        <taxon>Betaproteobacteria</taxon>
        <taxon>Nitrosomonadales</taxon>
        <taxon>Methylophilaceae</taxon>
        <taxon>Methylotenera</taxon>
    </lineage>
</organism>
<dbReference type="PANTHER" id="PTHR30126:SF4">
    <property type="entry name" value="LYSR FAMILY TRANSCRIPTIONAL REGULATOR"/>
    <property type="match status" value="1"/>
</dbReference>
<keyword evidence="3" id="KW-0238">DNA-binding</keyword>
<evidence type="ECO:0000313" key="6">
    <source>
        <dbReference type="EMBL" id="ADI30264.1"/>
    </source>
</evidence>
<dbReference type="GO" id="GO:0003700">
    <property type="term" value="F:DNA-binding transcription factor activity"/>
    <property type="evidence" value="ECO:0007669"/>
    <property type="project" value="InterPro"/>
</dbReference>
<dbReference type="Proteomes" id="UP000000383">
    <property type="component" value="Chromosome"/>
</dbReference>
<dbReference type="GO" id="GO:0000976">
    <property type="term" value="F:transcription cis-regulatory region binding"/>
    <property type="evidence" value="ECO:0007669"/>
    <property type="project" value="TreeGrafter"/>
</dbReference>
<dbReference type="RefSeq" id="WP_013148576.1">
    <property type="nucleotide sequence ID" value="NC_014207.1"/>
</dbReference>
<protein>
    <submittedName>
        <fullName evidence="6">Transcriptional regulator, LysR family</fullName>
    </submittedName>
</protein>
<comment type="similarity">
    <text evidence="1">Belongs to the LysR transcriptional regulatory family.</text>
</comment>
<dbReference type="Gene3D" id="3.40.190.290">
    <property type="match status" value="1"/>
</dbReference>
<dbReference type="HOGENOM" id="CLU_039613_35_1_4"/>
<evidence type="ECO:0000256" key="1">
    <source>
        <dbReference type="ARBA" id="ARBA00009437"/>
    </source>
</evidence>
<feature type="domain" description="HTH lysR-type" evidence="5">
    <location>
        <begin position="5"/>
        <end position="62"/>
    </location>
</feature>
<dbReference type="OrthoDB" id="5293066at2"/>
<keyword evidence="7" id="KW-1185">Reference proteome</keyword>
<dbReference type="Pfam" id="PF03466">
    <property type="entry name" value="LysR_substrate"/>
    <property type="match status" value="1"/>
</dbReference>
<evidence type="ECO:0000256" key="4">
    <source>
        <dbReference type="ARBA" id="ARBA00023163"/>
    </source>
</evidence>
<reference evidence="6 7" key="2">
    <citation type="journal article" date="2011" name="J. Bacteriol.">
        <title>Genomes of three methylotrophs from a single niche uncover genetic and metabolic divergence of Methylophilaceae.</title>
        <authorList>
            <person name="Lapidus A."/>
            <person name="Clum A."/>
            <person name="Labutti K."/>
            <person name="Kaluzhnaya M.G."/>
            <person name="Lim S."/>
            <person name="Beck D.A."/>
            <person name="Glavina Del Rio T."/>
            <person name="Nolan M."/>
            <person name="Mavromatis K."/>
            <person name="Huntemann M."/>
            <person name="Lucas S."/>
            <person name="Lidstrom M.E."/>
            <person name="Ivanova N."/>
            <person name="Chistoserdova L."/>
        </authorList>
    </citation>
    <scope>NUCLEOTIDE SEQUENCE [LARGE SCALE GENOMIC DNA]</scope>
    <source>
        <strain evidence="6 7">301</strain>
    </source>
</reference>
<dbReference type="SUPFAM" id="SSF53850">
    <property type="entry name" value="Periplasmic binding protein-like II"/>
    <property type="match status" value="1"/>
</dbReference>
<dbReference type="InterPro" id="IPR036388">
    <property type="entry name" value="WH-like_DNA-bd_sf"/>
</dbReference>
<dbReference type="eggNOG" id="COG0583">
    <property type="taxonomic scope" value="Bacteria"/>
</dbReference>
<keyword evidence="4" id="KW-0804">Transcription</keyword>
<evidence type="ECO:0000259" key="5">
    <source>
        <dbReference type="PROSITE" id="PS50931"/>
    </source>
</evidence>
<keyword evidence="2" id="KW-0805">Transcription regulation</keyword>
<dbReference type="EMBL" id="CP002056">
    <property type="protein sequence ID" value="ADI30264.1"/>
    <property type="molecule type" value="Genomic_DNA"/>
</dbReference>
<proteinExistence type="inferred from homology"/>
<reference evidence="7" key="1">
    <citation type="submission" date="2010-05" db="EMBL/GenBank/DDBJ databases">
        <title>Complete sequence of Methylotenera sp. 301.</title>
        <authorList>
            <person name="Lucas S."/>
            <person name="Copeland A."/>
            <person name="Lapidus A."/>
            <person name="Cheng J.-F."/>
            <person name="Bruce D."/>
            <person name="Goodwin L."/>
            <person name="Pitluck S."/>
            <person name="Clum A."/>
            <person name="Land M."/>
            <person name="Hauser L."/>
            <person name="Kyrpides N."/>
            <person name="Ivanova N."/>
            <person name="Chistoservova L."/>
            <person name="Kalyuzhnaya M."/>
            <person name="Woyke T."/>
        </authorList>
    </citation>
    <scope>NUCLEOTIDE SEQUENCE [LARGE SCALE GENOMIC DNA]</scope>
    <source>
        <strain evidence="7">301</strain>
    </source>
</reference>
<gene>
    <name evidence="6" type="ordered locus">M301_1892</name>
</gene>
<dbReference type="STRING" id="666681.M301_1892"/>
<dbReference type="AlphaFoldDB" id="D7DJM9"/>
<dbReference type="PROSITE" id="PS50931">
    <property type="entry name" value="HTH_LYSR"/>
    <property type="match status" value="1"/>
</dbReference>
<evidence type="ECO:0000256" key="2">
    <source>
        <dbReference type="ARBA" id="ARBA00023015"/>
    </source>
</evidence>
<dbReference type="Gene3D" id="1.10.10.10">
    <property type="entry name" value="Winged helix-like DNA-binding domain superfamily/Winged helix DNA-binding domain"/>
    <property type="match status" value="1"/>
</dbReference>
<sequence length="300" mass="32500">MTIKISLESLEVLDAIASKGSFAAAAESLFRVPSAITYTVRKLEQDLGVAIFNRSGHRAELTEAGAELLREGRYLLNAASELESHVKLVASGVETELTIAISELFTLDALYKVIDEFYSQNFGTRLKVIREVYGGSWDALVSGRAAISVGAPGEGPHAGSYTTKAIGILEFHYAVAVNHPLAQIAEPLQNIDLKQYRAISASDSSRSLEPKTSGIINGQEVLSVPDMQAKLQAQLAGLGTGYLPKRMAERHVATGELVIKAVAEPKPKITSYLAWHNKGGKAQQWLIEKLKQLTLDDLLM</sequence>
<dbReference type="InterPro" id="IPR005119">
    <property type="entry name" value="LysR_subst-bd"/>
</dbReference>
<dbReference type="PANTHER" id="PTHR30126">
    <property type="entry name" value="HTH-TYPE TRANSCRIPTIONAL REGULATOR"/>
    <property type="match status" value="1"/>
</dbReference>
<accession>D7DJM9</accession>
<dbReference type="SUPFAM" id="SSF46785">
    <property type="entry name" value="Winged helix' DNA-binding domain"/>
    <property type="match status" value="1"/>
</dbReference>
<evidence type="ECO:0000256" key="3">
    <source>
        <dbReference type="ARBA" id="ARBA00023125"/>
    </source>
</evidence>
<dbReference type="KEGG" id="meh:M301_1892"/>
<evidence type="ECO:0000313" key="7">
    <source>
        <dbReference type="Proteomes" id="UP000000383"/>
    </source>
</evidence>
<dbReference type="InterPro" id="IPR036390">
    <property type="entry name" value="WH_DNA-bd_sf"/>
</dbReference>
<dbReference type="Pfam" id="PF00126">
    <property type="entry name" value="HTH_1"/>
    <property type="match status" value="1"/>
</dbReference>
<dbReference type="InterPro" id="IPR000847">
    <property type="entry name" value="LysR_HTH_N"/>
</dbReference>